<comment type="caution">
    <text evidence="1">The sequence shown here is derived from an EMBL/GenBank/DDBJ whole genome shotgun (WGS) entry which is preliminary data.</text>
</comment>
<proteinExistence type="predicted"/>
<reference evidence="1" key="1">
    <citation type="submission" date="2021-03" db="EMBL/GenBank/DDBJ databases">
        <title>Chromosome level genome of the anhydrobiotic midge Polypedilum vanderplanki.</title>
        <authorList>
            <person name="Yoshida Y."/>
            <person name="Kikawada T."/>
            <person name="Gusev O."/>
        </authorList>
    </citation>
    <scope>NUCLEOTIDE SEQUENCE</scope>
    <source>
        <strain evidence="1">NIAS01</strain>
        <tissue evidence="1">Whole body or cell culture</tissue>
    </source>
</reference>
<evidence type="ECO:0000313" key="1">
    <source>
        <dbReference type="EMBL" id="KAG5671318.1"/>
    </source>
</evidence>
<organism evidence="1 2">
    <name type="scientific">Polypedilum vanderplanki</name>
    <name type="common">Sleeping chironomid midge</name>
    <dbReference type="NCBI Taxonomy" id="319348"/>
    <lineage>
        <taxon>Eukaryota</taxon>
        <taxon>Metazoa</taxon>
        <taxon>Ecdysozoa</taxon>
        <taxon>Arthropoda</taxon>
        <taxon>Hexapoda</taxon>
        <taxon>Insecta</taxon>
        <taxon>Pterygota</taxon>
        <taxon>Neoptera</taxon>
        <taxon>Endopterygota</taxon>
        <taxon>Diptera</taxon>
        <taxon>Nematocera</taxon>
        <taxon>Chironomoidea</taxon>
        <taxon>Chironomidae</taxon>
        <taxon>Chironominae</taxon>
        <taxon>Polypedilum</taxon>
        <taxon>Polypedilum</taxon>
    </lineage>
</organism>
<keyword evidence="2" id="KW-1185">Reference proteome</keyword>
<protein>
    <submittedName>
        <fullName evidence="1">Uncharacterized protein</fullName>
    </submittedName>
</protein>
<dbReference type="AlphaFoldDB" id="A0A9J6BPG3"/>
<name>A0A9J6BPG3_POLVA</name>
<accession>A0A9J6BPG3</accession>
<gene>
    <name evidence="1" type="ORF">PVAND_001522</name>
</gene>
<dbReference type="EMBL" id="JADBJN010000003">
    <property type="protein sequence ID" value="KAG5671318.1"/>
    <property type="molecule type" value="Genomic_DNA"/>
</dbReference>
<evidence type="ECO:0000313" key="2">
    <source>
        <dbReference type="Proteomes" id="UP001107558"/>
    </source>
</evidence>
<sequence>MKKKYNKPRGIPTEMKVLKILQVPIELTLSEIVNELSYQVKSMLGIHRTCDFNIKKKTHDVFIILRDKVEYETLKESPVVFIGTNRFDVACSNYAFGCGTIMPRYSRLQAPVSIKLTGLAAISKKTTKYLTLLLNKFDDGKVSGITTAYDERRNSLKPFGFVSFIDMEAAQIFQSTTVNINARNISCVMAHRVPAIVTEFNKAILKGGIQQSYTDEVHRANLLCGVLMEAQVERDEEDDSDALSIHFDGELE</sequence>
<dbReference type="Proteomes" id="UP001107558">
    <property type="component" value="Chromosome 3"/>
</dbReference>